<dbReference type="Pfam" id="PF06219">
    <property type="entry name" value="DUF1005"/>
    <property type="match status" value="2"/>
</dbReference>
<gene>
    <name evidence="1" type="ORF">FCM35_KLT18641</name>
</gene>
<dbReference type="Proteomes" id="UP000623129">
    <property type="component" value="Unassembled WGS sequence"/>
</dbReference>
<protein>
    <submittedName>
        <fullName evidence="1">Uncharacterized protein</fullName>
    </submittedName>
</protein>
<evidence type="ECO:0000313" key="2">
    <source>
        <dbReference type="Proteomes" id="UP000623129"/>
    </source>
</evidence>
<name>A0A833VZ21_9POAL</name>
<dbReference type="EMBL" id="SWLB01000006">
    <property type="protein sequence ID" value="KAF3338054.1"/>
    <property type="molecule type" value="Genomic_DNA"/>
</dbReference>
<dbReference type="AlphaFoldDB" id="A0A833VZ21"/>
<sequence length="389" mass="42653">MDQCKCNLFRLVISNLILRLPLPHGGSTESGSMQSHQSIFCKIFFKRHSCKISDIPAFFSNGQEMAALLSKPAAVFDLSDAEMSSLSSSKKPVNLTFELHVRSTGGPACGFSTDRLLGTLTLPLDFRPVRHDQETWFHCGWLDLDKKAKKENRLGVSSRQLHVSVRAEPDQRLSLKFTGSLKGNVEIFYVHGSTPQPAFTSTFTWGPGLEANLVLPDKPAKGLNGWLRQQLCSGEKKVELRSGWSVTICDASGSPVAVATMVVPYVPKMQPLAWLIEQLGDNEWVPWGRLAAWHAAPDPCIHIRFEKATDGRPFEWLVNPNQTGILSIDYKASRRGGFVVSTSVGGEGSRAQPTVEVSTTHVNCTEDAASYVALAAAINLSVDACRPFI</sequence>
<keyword evidence="2" id="KW-1185">Reference proteome</keyword>
<comment type="caution">
    <text evidence="1">The sequence shown here is derived from an EMBL/GenBank/DDBJ whole genome shotgun (WGS) entry which is preliminary data.</text>
</comment>
<dbReference type="OrthoDB" id="598397at2759"/>
<dbReference type="PANTHER" id="PTHR31317">
    <property type="entry name" value="OS08G0163500 PROTEIN"/>
    <property type="match status" value="1"/>
</dbReference>
<accession>A0A833VZ21</accession>
<dbReference type="PANTHER" id="PTHR31317:SF21">
    <property type="entry name" value="FORMIN-LIKE PROTEIN 18"/>
    <property type="match status" value="1"/>
</dbReference>
<reference evidence="1" key="1">
    <citation type="submission" date="2020-01" db="EMBL/GenBank/DDBJ databases">
        <title>Genome sequence of Kobresia littledalei, the first chromosome-level genome in the family Cyperaceae.</title>
        <authorList>
            <person name="Qu G."/>
        </authorList>
    </citation>
    <scope>NUCLEOTIDE SEQUENCE</scope>
    <source>
        <strain evidence="1">C.B.Clarke</strain>
        <tissue evidence="1">Leaf</tissue>
    </source>
</reference>
<dbReference type="InterPro" id="IPR010410">
    <property type="entry name" value="DUF1005"/>
</dbReference>
<proteinExistence type="predicted"/>
<evidence type="ECO:0000313" key="1">
    <source>
        <dbReference type="EMBL" id="KAF3338054.1"/>
    </source>
</evidence>
<organism evidence="1 2">
    <name type="scientific">Carex littledalei</name>
    <dbReference type="NCBI Taxonomy" id="544730"/>
    <lineage>
        <taxon>Eukaryota</taxon>
        <taxon>Viridiplantae</taxon>
        <taxon>Streptophyta</taxon>
        <taxon>Embryophyta</taxon>
        <taxon>Tracheophyta</taxon>
        <taxon>Spermatophyta</taxon>
        <taxon>Magnoliopsida</taxon>
        <taxon>Liliopsida</taxon>
        <taxon>Poales</taxon>
        <taxon>Cyperaceae</taxon>
        <taxon>Cyperoideae</taxon>
        <taxon>Cariceae</taxon>
        <taxon>Carex</taxon>
        <taxon>Carex subgen. Euthyceras</taxon>
    </lineage>
</organism>